<organism evidence="6 7">
    <name type="scientific">Pseudonocardia humida</name>
    <dbReference type="NCBI Taxonomy" id="2800819"/>
    <lineage>
        <taxon>Bacteria</taxon>
        <taxon>Bacillati</taxon>
        <taxon>Actinomycetota</taxon>
        <taxon>Actinomycetes</taxon>
        <taxon>Pseudonocardiales</taxon>
        <taxon>Pseudonocardiaceae</taxon>
        <taxon>Pseudonocardia</taxon>
    </lineage>
</organism>
<dbReference type="PROSITE" id="PS50977">
    <property type="entry name" value="HTH_TETR_2"/>
    <property type="match status" value="1"/>
</dbReference>
<dbReference type="PROSITE" id="PS51318">
    <property type="entry name" value="TAT"/>
    <property type="match status" value="1"/>
</dbReference>
<accession>A0ABT0ZUX6</accession>
<dbReference type="Gene3D" id="1.10.10.60">
    <property type="entry name" value="Homeodomain-like"/>
    <property type="match status" value="1"/>
</dbReference>
<evidence type="ECO:0000256" key="2">
    <source>
        <dbReference type="ARBA" id="ARBA00023125"/>
    </source>
</evidence>
<dbReference type="Pfam" id="PF00440">
    <property type="entry name" value="TetR_N"/>
    <property type="match status" value="1"/>
</dbReference>
<dbReference type="InterPro" id="IPR041490">
    <property type="entry name" value="KstR2_TetR_C"/>
</dbReference>
<dbReference type="Gene3D" id="1.10.357.10">
    <property type="entry name" value="Tetracycline Repressor, domain 2"/>
    <property type="match status" value="1"/>
</dbReference>
<feature type="domain" description="HTH tetR-type" evidence="5">
    <location>
        <begin position="16"/>
        <end position="76"/>
    </location>
</feature>
<name>A0ABT0ZUX6_9PSEU</name>
<evidence type="ECO:0000313" key="6">
    <source>
        <dbReference type="EMBL" id="MCO1654499.1"/>
    </source>
</evidence>
<reference evidence="6" key="1">
    <citation type="submission" date="2021-04" db="EMBL/GenBank/DDBJ databases">
        <title>Pseudonocardia sp. nov., isolated from sandy soil of mangrove forest.</title>
        <authorList>
            <person name="Zan Z."/>
            <person name="Huang R."/>
            <person name="Liu W."/>
        </authorList>
    </citation>
    <scope>NUCLEOTIDE SEQUENCE</scope>
    <source>
        <strain evidence="6">S2-4</strain>
    </source>
</reference>
<dbReference type="RefSeq" id="WP_252436116.1">
    <property type="nucleotide sequence ID" value="NZ_JAGSOV010000011.1"/>
</dbReference>
<gene>
    <name evidence="6" type="ORF">KDL28_05465</name>
</gene>
<evidence type="ECO:0000256" key="1">
    <source>
        <dbReference type="ARBA" id="ARBA00023015"/>
    </source>
</evidence>
<dbReference type="PANTHER" id="PTHR30055:SF234">
    <property type="entry name" value="HTH-TYPE TRANSCRIPTIONAL REGULATOR BETI"/>
    <property type="match status" value="1"/>
</dbReference>
<evidence type="ECO:0000256" key="4">
    <source>
        <dbReference type="PROSITE-ProRule" id="PRU00335"/>
    </source>
</evidence>
<dbReference type="SUPFAM" id="SSF48498">
    <property type="entry name" value="Tetracyclin repressor-like, C-terminal domain"/>
    <property type="match status" value="1"/>
</dbReference>
<keyword evidence="1" id="KW-0805">Transcription regulation</keyword>
<dbReference type="Pfam" id="PF17932">
    <property type="entry name" value="TetR_C_24"/>
    <property type="match status" value="1"/>
</dbReference>
<dbReference type="PANTHER" id="PTHR30055">
    <property type="entry name" value="HTH-TYPE TRANSCRIPTIONAL REGULATOR RUTR"/>
    <property type="match status" value="1"/>
</dbReference>
<evidence type="ECO:0000259" key="5">
    <source>
        <dbReference type="PROSITE" id="PS50977"/>
    </source>
</evidence>
<evidence type="ECO:0000256" key="3">
    <source>
        <dbReference type="ARBA" id="ARBA00023163"/>
    </source>
</evidence>
<comment type="caution">
    <text evidence="6">The sequence shown here is derived from an EMBL/GenBank/DDBJ whole genome shotgun (WGS) entry which is preliminary data.</text>
</comment>
<protein>
    <submittedName>
        <fullName evidence="6">TetR/AcrR family transcriptional regulator</fullName>
    </submittedName>
</protein>
<keyword evidence="3" id="KW-0804">Transcription</keyword>
<dbReference type="EMBL" id="JAGSOV010000011">
    <property type="protein sequence ID" value="MCO1654499.1"/>
    <property type="molecule type" value="Genomic_DNA"/>
</dbReference>
<dbReference type="InterPro" id="IPR006311">
    <property type="entry name" value="TAT_signal"/>
</dbReference>
<evidence type="ECO:0000313" key="7">
    <source>
        <dbReference type="Proteomes" id="UP001165283"/>
    </source>
</evidence>
<keyword evidence="7" id="KW-1185">Reference proteome</keyword>
<dbReference type="InterPro" id="IPR001647">
    <property type="entry name" value="HTH_TetR"/>
</dbReference>
<dbReference type="Proteomes" id="UP001165283">
    <property type="component" value="Unassembled WGS sequence"/>
</dbReference>
<feature type="DNA-binding region" description="H-T-H motif" evidence="4">
    <location>
        <begin position="39"/>
        <end position="58"/>
    </location>
</feature>
<dbReference type="InterPro" id="IPR050109">
    <property type="entry name" value="HTH-type_TetR-like_transc_reg"/>
</dbReference>
<dbReference type="InterPro" id="IPR036271">
    <property type="entry name" value="Tet_transcr_reg_TetR-rel_C_sf"/>
</dbReference>
<dbReference type="InterPro" id="IPR009057">
    <property type="entry name" value="Homeodomain-like_sf"/>
</dbReference>
<sequence length="198" mass="20261">MAGATGVGAPSTSKGDRTRRRLLDAAAAEVARVGAAGASLSGIAAAAGLKTGSIYFHFASKDELIATMLEEGLRESLRLLDEALAAVADLDAGARLRAGVRAHLRALHELGDYAAVVLAQGAAEVPAAAAFPRLRRAHVGRWTELVADAQAAGVLAGGLDPRDARDLLFGAMNSALGRPGWSPEGTASALCRMLRLDG</sequence>
<dbReference type="SUPFAM" id="SSF46689">
    <property type="entry name" value="Homeodomain-like"/>
    <property type="match status" value="1"/>
</dbReference>
<dbReference type="PRINTS" id="PR00455">
    <property type="entry name" value="HTHTETR"/>
</dbReference>
<keyword evidence="2 4" id="KW-0238">DNA-binding</keyword>
<proteinExistence type="predicted"/>